<sequence>MRNHQPTISGKVHHSTVIFAFALFGRGVKVQSVFNDARADCIDIKGTGHFNAHLQFDYRSKQVMATVYHRQNDKDVIATRIKSADQLRALLAEWVIATY</sequence>
<comment type="caution">
    <text evidence="1">The sequence shown here is derived from an EMBL/GenBank/DDBJ whole genome shotgun (WGS) entry which is preliminary data.</text>
</comment>
<dbReference type="AlphaFoldDB" id="A0A5B0HL86"/>
<dbReference type="RefSeq" id="WP_149668116.1">
    <property type="nucleotide sequence ID" value="NZ_VTUZ01000001.1"/>
</dbReference>
<evidence type="ECO:0000313" key="2">
    <source>
        <dbReference type="Proteomes" id="UP000325273"/>
    </source>
</evidence>
<protein>
    <submittedName>
        <fullName evidence="1">Uncharacterized protein</fullName>
    </submittedName>
</protein>
<reference evidence="1 2" key="1">
    <citation type="submission" date="2019-08" db="EMBL/GenBank/DDBJ databases">
        <title>Paraburkholderia sp. DCY113.</title>
        <authorList>
            <person name="Kang J."/>
        </authorList>
    </citation>
    <scope>NUCLEOTIDE SEQUENCE [LARGE SCALE GENOMIC DNA]</scope>
    <source>
        <strain evidence="1 2">DCY113</strain>
    </source>
</reference>
<dbReference type="EMBL" id="VTUZ01000001">
    <property type="protein sequence ID" value="KAA1015989.1"/>
    <property type="molecule type" value="Genomic_DNA"/>
</dbReference>
<proteinExistence type="predicted"/>
<organism evidence="1 2">
    <name type="scientific">Paraburkholderia panacisoli</name>
    <dbReference type="NCBI Taxonomy" id="2603818"/>
    <lineage>
        <taxon>Bacteria</taxon>
        <taxon>Pseudomonadati</taxon>
        <taxon>Pseudomonadota</taxon>
        <taxon>Betaproteobacteria</taxon>
        <taxon>Burkholderiales</taxon>
        <taxon>Burkholderiaceae</taxon>
        <taxon>Paraburkholderia</taxon>
    </lineage>
</organism>
<name>A0A5B0HL86_9BURK</name>
<accession>A0A5B0HL86</accession>
<gene>
    <name evidence="1" type="ORF">FVF58_01155</name>
</gene>
<keyword evidence="2" id="KW-1185">Reference proteome</keyword>
<dbReference type="Proteomes" id="UP000325273">
    <property type="component" value="Unassembled WGS sequence"/>
</dbReference>
<evidence type="ECO:0000313" key="1">
    <source>
        <dbReference type="EMBL" id="KAA1015989.1"/>
    </source>
</evidence>